<gene>
    <name evidence="8" type="ORF">NB700_001788</name>
</gene>
<evidence type="ECO:0000313" key="8">
    <source>
        <dbReference type="EMBL" id="MCW0399232.1"/>
    </source>
</evidence>
<keyword evidence="5" id="KW-0482">Metalloprotease</keyword>
<dbReference type="Proteomes" id="UP001320843">
    <property type="component" value="Unassembled WGS sequence"/>
</dbReference>
<keyword evidence="3" id="KW-0378">Hydrolase</keyword>
<feature type="domain" description="DUF2016" evidence="6">
    <location>
        <begin position="14"/>
        <end position="72"/>
    </location>
</feature>
<organism evidence="8 9">
    <name type="scientific">Xanthomonas sacchari</name>
    <dbReference type="NCBI Taxonomy" id="56458"/>
    <lineage>
        <taxon>Bacteria</taxon>
        <taxon>Pseudomonadati</taxon>
        <taxon>Pseudomonadota</taxon>
        <taxon>Gammaproteobacteria</taxon>
        <taxon>Lysobacterales</taxon>
        <taxon>Lysobacteraceae</taxon>
        <taxon>Xanthomonas</taxon>
    </lineage>
</organism>
<evidence type="ECO:0000256" key="1">
    <source>
        <dbReference type="ARBA" id="ARBA00022670"/>
    </source>
</evidence>
<evidence type="ECO:0000259" key="7">
    <source>
        <dbReference type="Pfam" id="PF14464"/>
    </source>
</evidence>
<comment type="caution">
    <text evidence="8">The sequence shown here is derived from an EMBL/GenBank/DDBJ whole genome shotgun (WGS) entry which is preliminary data.</text>
</comment>
<sequence>MIGLNLSALTAGQRAMVDACPVICVAPRTAHVILREPGRRWIVAADGLYLEARSLAVHVMHRVAAIASAYGEAKSFQRTINGRVPQALFDRCVDLAVAAGESETAALIHWDPATGDYELSTPDIISVGAAHVTYRDESKDDLLVCDFHSHGHLPGFFSSTDDESDLSRIGPYFALVAGKCQSRETLEVCTRMCLSPYLVNCSQSHSSSEATAA</sequence>
<accession>A0ABT3DV12</accession>
<evidence type="ECO:0000256" key="4">
    <source>
        <dbReference type="ARBA" id="ARBA00022833"/>
    </source>
</evidence>
<proteinExistence type="predicted"/>
<dbReference type="InterPro" id="IPR028090">
    <property type="entry name" value="JAB_dom_prok"/>
</dbReference>
<dbReference type="EMBL" id="JANFWR010000010">
    <property type="protein sequence ID" value="MCW0399232.1"/>
    <property type="molecule type" value="Genomic_DNA"/>
</dbReference>
<reference evidence="8 9" key="1">
    <citation type="submission" date="2022-06" db="EMBL/GenBank/DDBJ databases">
        <title>Dynamics of rice microbiomes reveals core vertical transmitted seed endophytes.</title>
        <authorList>
            <person name="Liao K."/>
            <person name="Zhang X."/>
        </authorList>
    </citation>
    <scope>NUCLEOTIDE SEQUENCE [LARGE SCALE GENOMIC DNA]</scope>
    <source>
        <strain evidence="8 9">YT10-10-1</strain>
    </source>
</reference>
<keyword evidence="9" id="KW-1185">Reference proteome</keyword>
<keyword evidence="1" id="KW-0645">Protease</keyword>
<evidence type="ECO:0000256" key="5">
    <source>
        <dbReference type="ARBA" id="ARBA00023049"/>
    </source>
</evidence>
<dbReference type="Pfam" id="PF09436">
    <property type="entry name" value="DUF2016"/>
    <property type="match status" value="1"/>
</dbReference>
<keyword evidence="2" id="KW-0479">Metal-binding</keyword>
<evidence type="ECO:0000313" key="9">
    <source>
        <dbReference type="Proteomes" id="UP001320843"/>
    </source>
</evidence>
<dbReference type="NCBIfam" id="TIGR03735">
    <property type="entry name" value="PRTRC_A"/>
    <property type="match status" value="1"/>
</dbReference>
<dbReference type="InterPro" id="IPR022499">
    <property type="entry name" value="PRTRC_protein-A"/>
</dbReference>
<keyword evidence="4" id="KW-0862">Zinc</keyword>
<name>A0ABT3DV12_9XANT</name>
<dbReference type="InterPro" id="IPR018560">
    <property type="entry name" value="DUF2016"/>
</dbReference>
<evidence type="ECO:0000259" key="6">
    <source>
        <dbReference type="Pfam" id="PF09436"/>
    </source>
</evidence>
<evidence type="ECO:0000256" key="3">
    <source>
        <dbReference type="ARBA" id="ARBA00022801"/>
    </source>
</evidence>
<dbReference type="Pfam" id="PF14464">
    <property type="entry name" value="Prok-JAB"/>
    <property type="match status" value="1"/>
</dbReference>
<feature type="domain" description="JAB" evidence="7">
    <location>
        <begin position="85"/>
        <end position="178"/>
    </location>
</feature>
<protein>
    <recommendedName>
        <fullName evidence="10">PRTRC system protein A</fullName>
    </recommendedName>
</protein>
<evidence type="ECO:0000256" key="2">
    <source>
        <dbReference type="ARBA" id="ARBA00022723"/>
    </source>
</evidence>
<dbReference type="RefSeq" id="WP_267122639.1">
    <property type="nucleotide sequence ID" value="NZ_JANFWR010000010.1"/>
</dbReference>
<evidence type="ECO:0008006" key="10">
    <source>
        <dbReference type="Google" id="ProtNLM"/>
    </source>
</evidence>